<dbReference type="GeneID" id="64696705"/>
<reference evidence="1" key="1">
    <citation type="journal article" date="2020" name="New Phytol.">
        <title>Comparative genomics reveals dynamic genome evolution in host specialist ectomycorrhizal fungi.</title>
        <authorList>
            <person name="Lofgren L.A."/>
            <person name="Nguyen N.H."/>
            <person name="Vilgalys R."/>
            <person name="Ruytinx J."/>
            <person name="Liao H.L."/>
            <person name="Branco S."/>
            <person name="Kuo A."/>
            <person name="LaButti K."/>
            <person name="Lipzen A."/>
            <person name="Andreopoulos W."/>
            <person name="Pangilinan J."/>
            <person name="Riley R."/>
            <person name="Hundley H."/>
            <person name="Na H."/>
            <person name="Barry K."/>
            <person name="Grigoriev I.V."/>
            <person name="Stajich J.E."/>
            <person name="Kennedy P.G."/>
        </authorList>
    </citation>
    <scope>NUCLEOTIDE SEQUENCE</scope>
    <source>
        <strain evidence="1">FC423</strain>
    </source>
</reference>
<protein>
    <submittedName>
        <fullName evidence="1">Uncharacterized protein</fullName>
    </submittedName>
</protein>
<dbReference type="EMBL" id="JABBWM010000113">
    <property type="protein sequence ID" value="KAG2089254.1"/>
    <property type="molecule type" value="Genomic_DNA"/>
</dbReference>
<proteinExistence type="predicted"/>
<dbReference type="OrthoDB" id="10647153at2759"/>
<keyword evidence="2" id="KW-1185">Reference proteome</keyword>
<organism evidence="1 2">
    <name type="scientific">Suillus discolor</name>
    <dbReference type="NCBI Taxonomy" id="1912936"/>
    <lineage>
        <taxon>Eukaryota</taxon>
        <taxon>Fungi</taxon>
        <taxon>Dikarya</taxon>
        <taxon>Basidiomycota</taxon>
        <taxon>Agaricomycotina</taxon>
        <taxon>Agaricomycetes</taxon>
        <taxon>Agaricomycetidae</taxon>
        <taxon>Boletales</taxon>
        <taxon>Suillineae</taxon>
        <taxon>Suillaceae</taxon>
        <taxon>Suillus</taxon>
    </lineage>
</organism>
<comment type="caution">
    <text evidence="1">The sequence shown here is derived from an EMBL/GenBank/DDBJ whole genome shotgun (WGS) entry which is preliminary data.</text>
</comment>
<gene>
    <name evidence="1" type="ORF">F5147DRAFT_658483</name>
</gene>
<evidence type="ECO:0000313" key="2">
    <source>
        <dbReference type="Proteomes" id="UP000823399"/>
    </source>
</evidence>
<name>A0A9P7ET50_9AGAM</name>
<dbReference type="Proteomes" id="UP000823399">
    <property type="component" value="Unassembled WGS sequence"/>
</dbReference>
<dbReference type="AlphaFoldDB" id="A0A9P7ET50"/>
<dbReference type="RefSeq" id="XP_041285845.1">
    <property type="nucleotide sequence ID" value="XM_041434446.1"/>
</dbReference>
<sequence length="117" mass="13267">MEIVADRTTGGEVTDGPRTIMVQCTKKPLASHSAPKPKCPCLNIEAQLDKAHTKGVQLWLKNTQLQKQNNKYQETLIDMHQHSQTQESELLHMSNHLYLLSYNWGSLEKELGKIIGE</sequence>
<evidence type="ECO:0000313" key="1">
    <source>
        <dbReference type="EMBL" id="KAG2089254.1"/>
    </source>
</evidence>
<accession>A0A9P7ET50</accession>